<organism evidence="2 3">
    <name type="scientific">Lepidopterella palustris CBS 459.81</name>
    <dbReference type="NCBI Taxonomy" id="1314670"/>
    <lineage>
        <taxon>Eukaryota</taxon>
        <taxon>Fungi</taxon>
        <taxon>Dikarya</taxon>
        <taxon>Ascomycota</taxon>
        <taxon>Pezizomycotina</taxon>
        <taxon>Dothideomycetes</taxon>
        <taxon>Pleosporomycetidae</taxon>
        <taxon>Mytilinidiales</taxon>
        <taxon>Argynnaceae</taxon>
        <taxon>Lepidopterella</taxon>
    </lineage>
</organism>
<dbReference type="EMBL" id="KV744950">
    <property type="protein sequence ID" value="OCK80679.1"/>
    <property type="molecule type" value="Genomic_DNA"/>
</dbReference>
<evidence type="ECO:0000313" key="2">
    <source>
        <dbReference type="EMBL" id="OCK80679.1"/>
    </source>
</evidence>
<sequence length="111" mass="12687">MTTFEQELRPEEALDTVTDTLTVPERTIPDEKSDVELDPNAPEQGRKFGKGDTVHMTLIAGGVRTKGVFTIHSSQSQRSYWEYQLKDGKGYLYNNGAWVREKNLKLEKRRG</sequence>
<evidence type="ECO:0000313" key="3">
    <source>
        <dbReference type="Proteomes" id="UP000250266"/>
    </source>
</evidence>
<dbReference type="OrthoDB" id="3913514at2759"/>
<protein>
    <submittedName>
        <fullName evidence="2">Uncharacterized protein</fullName>
    </submittedName>
</protein>
<evidence type="ECO:0000256" key="1">
    <source>
        <dbReference type="SAM" id="MobiDB-lite"/>
    </source>
</evidence>
<feature type="compositionally biased region" description="Basic and acidic residues" evidence="1">
    <location>
        <begin position="1"/>
        <end position="12"/>
    </location>
</feature>
<name>A0A8E2EBF3_9PEZI</name>
<reference evidence="2 3" key="1">
    <citation type="journal article" date="2016" name="Nat. Commun.">
        <title>Ectomycorrhizal ecology is imprinted in the genome of the dominant symbiotic fungus Cenococcum geophilum.</title>
        <authorList>
            <consortium name="DOE Joint Genome Institute"/>
            <person name="Peter M."/>
            <person name="Kohler A."/>
            <person name="Ohm R.A."/>
            <person name="Kuo A."/>
            <person name="Krutzmann J."/>
            <person name="Morin E."/>
            <person name="Arend M."/>
            <person name="Barry K.W."/>
            <person name="Binder M."/>
            <person name="Choi C."/>
            <person name="Clum A."/>
            <person name="Copeland A."/>
            <person name="Grisel N."/>
            <person name="Haridas S."/>
            <person name="Kipfer T."/>
            <person name="LaButti K."/>
            <person name="Lindquist E."/>
            <person name="Lipzen A."/>
            <person name="Maire R."/>
            <person name="Meier B."/>
            <person name="Mihaltcheva S."/>
            <person name="Molinier V."/>
            <person name="Murat C."/>
            <person name="Poggeler S."/>
            <person name="Quandt C.A."/>
            <person name="Sperisen C."/>
            <person name="Tritt A."/>
            <person name="Tisserant E."/>
            <person name="Crous P.W."/>
            <person name="Henrissat B."/>
            <person name="Nehls U."/>
            <person name="Egli S."/>
            <person name="Spatafora J.W."/>
            <person name="Grigoriev I.V."/>
            <person name="Martin F.M."/>
        </authorList>
    </citation>
    <scope>NUCLEOTIDE SEQUENCE [LARGE SCALE GENOMIC DNA]</scope>
    <source>
        <strain evidence="2 3">CBS 459.81</strain>
    </source>
</reference>
<gene>
    <name evidence="2" type="ORF">K432DRAFT_404511</name>
</gene>
<accession>A0A8E2EBF3</accession>
<proteinExistence type="predicted"/>
<keyword evidence="3" id="KW-1185">Reference proteome</keyword>
<feature type="region of interest" description="Disordered" evidence="1">
    <location>
        <begin position="1"/>
        <end position="49"/>
    </location>
</feature>
<dbReference type="AlphaFoldDB" id="A0A8E2EBF3"/>
<dbReference type="Proteomes" id="UP000250266">
    <property type="component" value="Unassembled WGS sequence"/>
</dbReference>